<dbReference type="Gene3D" id="3.30.1370.60">
    <property type="entry name" value="Hypothetical oxidoreductase yiak, domain 2"/>
    <property type="match status" value="1"/>
</dbReference>
<feature type="region of interest" description="Disordered" evidence="3">
    <location>
        <begin position="307"/>
        <end position="335"/>
    </location>
</feature>
<dbReference type="InterPro" id="IPR003767">
    <property type="entry name" value="Malate/L-lactate_DH-like"/>
</dbReference>
<dbReference type="Pfam" id="PF02615">
    <property type="entry name" value="Ldh_2"/>
    <property type="match status" value="1"/>
</dbReference>
<evidence type="ECO:0000313" key="4">
    <source>
        <dbReference type="EMBL" id="QDU86206.1"/>
    </source>
</evidence>
<feature type="compositionally biased region" description="Basic and acidic residues" evidence="3">
    <location>
        <begin position="325"/>
        <end position="335"/>
    </location>
</feature>
<protein>
    <submittedName>
        <fullName evidence="4">Putative oxidoreductase YjmC</fullName>
        <ecNumber evidence="4">1.1.1.-</ecNumber>
    </submittedName>
</protein>
<dbReference type="InterPro" id="IPR043144">
    <property type="entry name" value="Mal/L-sulf/L-lact_DH-like_ah"/>
</dbReference>
<evidence type="ECO:0000256" key="2">
    <source>
        <dbReference type="ARBA" id="ARBA00023002"/>
    </source>
</evidence>
<dbReference type="InterPro" id="IPR036111">
    <property type="entry name" value="Mal/L-sulfo/L-lacto_DH-like_sf"/>
</dbReference>
<dbReference type="Gene3D" id="1.10.1530.10">
    <property type="match status" value="1"/>
</dbReference>
<dbReference type="EMBL" id="CP036290">
    <property type="protein sequence ID" value="QDU86206.1"/>
    <property type="molecule type" value="Genomic_DNA"/>
</dbReference>
<dbReference type="GO" id="GO:0016491">
    <property type="term" value="F:oxidoreductase activity"/>
    <property type="evidence" value="ECO:0007669"/>
    <property type="project" value="UniProtKB-KW"/>
</dbReference>
<reference evidence="4 5" key="1">
    <citation type="submission" date="2019-02" db="EMBL/GenBank/DDBJ databases">
        <title>Deep-cultivation of Planctomycetes and their phenomic and genomic characterization uncovers novel biology.</title>
        <authorList>
            <person name="Wiegand S."/>
            <person name="Jogler M."/>
            <person name="Boedeker C."/>
            <person name="Pinto D."/>
            <person name="Vollmers J."/>
            <person name="Rivas-Marin E."/>
            <person name="Kohn T."/>
            <person name="Peeters S.H."/>
            <person name="Heuer A."/>
            <person name="Rast P."/>
            <person name="Oberbeckmann S."/>
            <person name="Bunk B."/>
            <person name="Jeske O."/>
            <person name="Meyerdierks A."/>
            <person name="Storesund J.E."/>
            <person name="Kallscheuer N."/>
            <person name="Luecker S."/>
            <person name="Lage O.M."/>
            <person name="Pohl T."/>
            <person name="Merkel B.J."/>
            <person name="Hornburger P."/>
            <person name="Mueller R.-W."/>
            <person name="Bruemmer F."/>
            <person name="Labrenz M."/>
            <person name="Spormann A.M."/>
            <person name="Op den Camp H."/>
            <person name="Overmann J."/>
            <person name="Amann R."/>
            <person name="Jetten M.S.M."/>
            <person name="Mascher T."/>
            <person name="Medema M.H."/>
            <person name="Devos D.P."/>
            <person name="Kaster A.-K."/>
            <person name="Ovreas L."/>
            <person name="Rohde M."/>
            <person name="Galperin M.Y."/>
            <person name="Jogler C."/>
        </authorList>
    </citation>
    <scope>NUCLEOTIDE SEQUENCE [LARGE SCALE GENOMIC DNA]</scope>
    <source>
        <strain evidence="4 5">Pla163</strain>
    </source>
</reference>
<dbReference type="OrthoDB" id="9769447at2"/>
<dbReference type="SUPFAM" id="SSF89733">
    <property type="entry name" value="L-sulfolactate dehydrogenase-like"/>
    <property type="match status" value="1"/>
</dbReference>
<dbReference type="AlphaFoldDB" id="A0A518D412"/>
<dbReference type="Proteomes" id="UP000319342">
    <property type="component" value="Chromosome"/>
</dbReference>
<evidence type="ECO:0000256" key="3">
    <source>
        <dbReference type="SAM" id="MobiDB-lite"/>
    </source>
</evidence>
<evidence type="ECO:0000256" key="1">
    <source>
        <dbReference type="ARBA" id="ARBA00006056"/>
    </source>
</evidence>
<comment type="similarity">
    <text evidence="1">Belongs to the LDH2/MDH2 oxidoreductase family.</text>
</comment>
<keyword evidence="2 4" id="KW-0560">Oxidoreductase</keyword>
<dbReference type="PANTHER" id="PTHR11091">
    <property type="entry name" value="OXIDOREDUCTASE-RELATED"/>
    <property type="match status" value="1"/>
</dbReference>
<evidence type="ECO:0000313" key="5">
    <source>
        <dbReference type="Proteomes" id="UP000319342"/>
    </source>
</evidence>
<gene>
    <name evidence="4" type="primary">yjmC</name>
    <name evidence="4" type="ORF">Pla163_33560</name>
</gene>
<dbReference type="RefSeq" id="WP_145191006.1">
    <property type="nucleotide sequence ID" value="NZ_CP036290.1"/>
</dbReference>
<sequence>MTNARRYAPADLATFCIGVFESFGVPHADAETAADVLLFADLRGVDSHGVARMYAYHEMLSAGRINPTPSPSVVRGTPSTATVDGDNGLGLVVGPWANRLAMDKAEAVGSGWVSVCNTNHYGAAGWYVVEALARDLIGWSMTNSTKLVAPHRGAEKMLGTNPIAIAFPGHEEPPIEIDMATCAAAYGKVEIAKRAGGAIPEGWAIDAAGADTTDPGAMMAGGALLPLGSDEEHSGHKGYCLAVMVDVLCAVLSGANWGPFTPPFTLRLAEPERSVGRGIGHFFGALRIDGFVDPDEFKRQIDDLSRTLRATPPRPGHPAVEVPGDQERRARVERERDGVPLVDPVVADLRVVAEATGVALPEAIG</sequence>
<name>A0A518D412_9BACT</name>
<proteinExistence type="inferred from homology"/>
<dbReference type="InterPro" id="IPR043143">
    <property type="entry name" value="Mal/L-sulf/L-lact_DH-like_NADP"/>
</dbReference>
<organism evidence="4 5">
    <name type="scientific">Rohdeia mirabilis</name>
    <dbReference type="NCBI Taxonomy" id="2528008"/>
    <lineage>
        <taxon>Bacteria</taxon>
        <taxon>Pseudomonadati</taxon>
        <taxon>Planctomycetota</taxon>
        <taxon>Planctomycetia</taxon>
        <taxon>Planctomycetia incertae sedis</taxon>
        <taxon>Rohdeia</taxon>
    </lineage>
</organism>
<keyword evidence="5" id="KW-1185">Reference proteome</keyword>
<dbReference type="PANTHER" id="PTHR11091:SF0">
    <property type="entry name" value="MALATE DEHYDROGENASE"/>
    <property type="match status" value="1"/>
</dbReference>
<dbReference type="EC" id="1.1.1.-" evidence="4"/>
<accession>A0A518D412</accession>